<evidence type="ECO:0000313" key="2">
    <source>
        <dbReference type="EMBL" id="SHI69560.1"/>
    </source>
</evidence>
<accession>A0A1M6D8V5</accession>
<organism evidence="2 3">
    <name type="scientific">Algibacter luteus</name>
    <dbReference type="NCBI Taxonomy" id="1178825"/>
    <lineage>
        <taxon>Bacteria</taxon>
        <taxon>Pseudomonadati</taxon>
        <taxon>Bacteroidota</taxon>
        <taxon>Flavobacteriia</taxon>
        <taxon>Flavobacteriales</taxon>
        <taxon>Flavobacteriaceae</taxon>
        <taxon>Algibacter</taxon>
    </lineage>
</organism>
<dbReference type="Pfam" id="PF09527">
    <property type="entry name" value="ATPase_gene1"/>
    <property type="match status" value="1"/>
</dbReference>
<reference evidence="2 3" key="1">
    <citation type="submission" date="2016-11" db="EMBL/GenBank/DDBJ databases">
        <authorList>
            <person name="Jaros S."/>
            <person name="Januszkiewicz K."/>
            <person name="Wedrychowicz H."/>
        </authorList>
    </citation>
    <scope>NUCLEOTIDE SEQUENCE [LARGE SCALE GENOMIC DNA]</scope>
    <source>
        <strain evidence="2 3">CGMCC 1.12213</strain>
    </source>
</reference>
<evidence type="ECO:0000256" key="1">
    <source>
        <dbReference type="SAM" id="Phobius"/>
    </source>
</evidence>
<keyword evidence="1" id="KW-0472">Membrane</keyword>
<keyword evidence="1" id="KW-0812">Transmembrane</keyword>
<keyword evidence="3" id="KW-1185">Reference proteome</keyword>
<keyword evidence="1" id="KW-1133">Transmembrane helix</keyword>
<feature type="transmembrane region" description="Helical" evidence="1">
    <location>
        <begin position="21"/>
        <end position="41"/>
    </location>
</feature>
<proteinExistence type="predicted"/>
<dbReference type="EMBL" id="FQYK01000003">
    <property type="protein sequence ID" value="SHI69560.1"/>
    <property type="molecule type" value="Genomic_DNA"/>
</dbReference>
<gene>
    <name evidence="2" type="ORF">SAMN05216261_1419</name>
</gene>
<sequence>MADKQQSNNEKENQKKQLKQIAALSGIAIQMGITIYLFVILGKWLDVKFGNSGKVFLIVCTLFGVAISLYAVLKQIKKLNP</sequence>
<dbReference type="AlphaFoldDB" id="A0A1M6D8V5"/>
<protein>
    <submittedName>
        <fullName evidence="2">Putative F0F1-ATPase subunit Ca2+/Mg2+ transporter</fullName>
    </submittedName>
</protein>
<dbReference type="RefSeq" id="WP_072794738.1">
    <property type="nucleotide sequence ID" value="NZ_ALIH01000009.1"/>
</dbReference>
<name>A0A1M6D8V5_9FLAO</name>
<dbReference type="STRING" id="1178825.SAMN05216261_1419"/>
<dbReference type="OrthoDB" id="9798708at2"/>
<evidence type="ECO:0000313" key="3">
    <source>
        <dbReference type="Proteomes" id="UP000184396"/>
    </source>
</evidence>
<dbReference type="Proteomes" id="UP000184396">
    <property type="component" value="Unassembled WGS sequence"/>
</dbReference>
<feature type="transmembrane region" description="Helical" evidence="1">
    <location>
        <begin position="53"/>
        <end position="73"/>
    </location>
</feature>
<dbReference type="InterPro" id="IPR032820">
    <property type="entry name" value="ATPase_put"/>
</dbReference>